<protein>
    <submittedName>
        <fullName evidence="1">Uncharacterized protein</fullName>
    </submittedName>
</protein>
<accession>A0A1D2J3N3</accession>
<organism evidence="1 2">
    <name type="scientific">Paracoccidioides brasiliensis</name>
    <dbReference type="NCBI Taxonomy" id="121759"/>
    <lineage>
        <taxon>Eukaryota</taxon>
        <taxon>Fungi</taxon>
        <taxon>Dikarya</taxon>
        <taxon>Ascomycota</taxon>
        <taxon>Pezizomycotina</taxon>
        <taxon>Eurotiomycetes</taxon>
        <taxon>Eurotiomycetidae</taxon>
        <taxon>Onygenales</taxon>
        <taxon>Ajellomycetaceae</taxon>
        <taxon>Paracoccidioides</taxon>
    </lineage>
</organism>
<comment type="caution">
    <text evidence="1">The sequence shown here is derived from an EMBL/GenBank/DDBJ whole genome shotgun (WGS) entry which is preliminary data.</text>
</comment>
<name>A0A1D2J3N3_PARBR</name>
<evidence type="ECO:0000313" key="1">
    <source>
        <dbReference type="EMBL" id="ODH12918.1"/>
    </source>
</evidence>
<proteinExistence type="predicted"/>
<evidence type="ECO:0000313" key="2">
    <source>
        <dbReference type="Proteomes" id="UP000242814"/>
    </source>
</evidence>
<reference evidence="1 2" key="1">
    <citation type="submission" date="2016-06" db="EMBL/GenBank/DDBJ databases">
        <authorList>
            <person name="Kjaerup R.B."/>
            <person name="Dalgaard T.S."/>
            <person name="Juul-Madsen H.R."/>
        </authorList>
    </citation>
    <scope>NUCLEOTIDE SEQUENCE [LARGE SCALE GENOMIC DNA]</scope>
    <source>
        <strain evidence="1 2">Pb300</strain>
    </source>
</reference>
<sequence length="58" mass="6378">MNERCVSAGVRELVHKQGIRPPWRPSAGIRDVERVIATAYGLAPTPQATTPQKLPSNR</sequence>
<dbReference type="AlphaFoldDB" id="A0A1D2J3N3"/>
<gene>
    <name evidence="1" type="ORF">ACO22_07786</name>
</gene>
<dbReference type="VEuPathDB" id="FungiDB:PADG_11099"/>
<dbReference type="Proteomes" id="UP000242814">
    <property type="component" value="Unassembled WGS sequence"/>
</dbReference>
<dbReference type="EMBL" id="LZYO01000676">
    <property type="protein sequence ID" value="ODH12918.1"/>
    <property type="molecule type" value="Genomic_DNA"/>
</dbReference>